<reference evidence="5 6" key="1">
    <citation type="submission" date="2019-01" db="EMBL/GenBank/DDBJ databases">
        <title>Sinorhodobacter populi sp. nov. isolated from the symptomatic bark tissue of Populus euramericana canker.</title>
        <authorList>
            <person name="Xu G."/>
        </authorList>
    </citation>
    <scope>NUCLEOTIDE SEQUENCE [LARGE SCALE GENOMIC DNA]</scope>
    <source>
        <strain evidence="4 5">07D10-4-3</strain>
        <strain evidence="1 8">2D-5</strain>
        <strain evidence="3 7">D19-10-3-21</strain>
        <strain evidence="2 6">SK2B-1</strain>
    </source>
</reference>
<gene>
    <name evidence="4" type="ORF">D2T29_08870</name>
    <name evidence="2" type="ORF">D2T30_04330</name>
    <name evidence="3" type="ORF">D2T31_07835</name>
    <name evidence="1" type="ORF">D2T33_15045</name>
</gene>
<dbReference type="EMBL" id="SAUY01000009">
    <property type="protein sequence ID" value="RWR32295.1"/>
    <property type="molecule type" value="Genomic_DNA"/>
</dbReference>
<dbReference type="RefSeq" id="WP_128183799.1">
    <property type="nucleotide sequence ID" value="NZ_JBHRSO010000023.1"/>
</dbReference>
<accession>A0A443KCC6</accession>
<reference evidence="5 7" key="2">
    <citation type="submission" date="2019-01" db="EMBL/GenBank/DDBJ databases">
        <authorList>
            <person name="Li Y."/>
        </authorList>
    </citation>
    <scope>NUCLEOTIDE SEQUENCE [LARGE SCALE GENOMIC DNA]</scope>
    <source>
        <strain evidence="4 5">07D10-4-3</strain>
        <strain evidence="1 8">2D-5</strain>
        <strain evidence="3 7">D19-10-3-21</strain>
        <strain evidence="2">SK2B-1</strain>
    </source>
</reference>
<accession>A0A443IQ14</accession>
<protein>
    <submittedName>
        <fullName evidence="4">Uncharacterized protein</fullName>
    </submittedName>
</protein>
<dbReference type="EMBL" id="SAUW01000016">
    <property type="protein sequence ID" value="RWR08874.1"/>
    <property type="molecule type" value="Genomic_DNA"/>
</dbReference>
<dbReference type="EMBL" id="SAUZ01000003">
    <property type="protein sequence ID" value="RWR23677.1"/>
    <property type="molecule type" value="Genomic_DNA"/>
</dbReference>
<accession>A0A443JT65</accession>
<evidence type="ECO:0000313" key="5">
    <source>
        <dbReference type="Proteomes" id="UP000284451"/>
    </source>
</evidence>
<proteinExistence type="predicted"/>
<dbReference type="EMBL" id="SAUX01000008">
    <property type="protein sequence ID" value="RWR30322.1"/>
    <property type="molecule type" value="Genomic_DNA"/>
</dbReference>
<dbReference type="Proteomes" id="UP000285710">
    <property type="component" value="Unassembled WGS sequence"/>
</dbReference>
<dbReference type="Proteomes" id="UP000284476">
    <property type="component" value="Unassembled WGS sequence"/>
</dbReference>
<evidence type="ECO:0000313" key="4">
    <source>
        <dbReference type="EMBL" id="RWR32295.1"/>
    </source>
</evidence>
<sequence length="59" mass="6537">MSKVVNFTQSDDRLKAVEARKVLEQAYAYYGAEEEVSASAAIEAVEAPIEQMYAYYPAA</sequence>
<dbReference type="Proteomes" id="UP000285295">
    <property type="component" value="Unassembled WGS sequence"/>
</dbReference>
<evidence type="ECO:0000313" key="6">
    <source>
        <dbReference type="Proteomes" id="UP000284476"/>
    </source>
</evidence>
<comment type="caution">
    <text evidence="4">The sequence shown here is derived from an EMBL/GenBank/DDBJ whole genome shotgun (WGS) entry which is preliminary data.</text>
</comment>
<dbReference type="AlphaFoldDB" id="A0A443KHR1"/>
<evidence type="ECO:0000313" key="7">
    <source>
        <dbReference type="Proteomes" id="UP000285295"/>
    </source>
</evidence>
<organism evidence="4 5">
    <name type="scientific">Paenirhodobacter populi</name>
    <dbReference type="NCBI Taxonomy" id="2306993"/>
    <lineage>
        <taxon>Bacteria</taxon>
        <taxon>Pseudomonadati</taxon>
        <taxon>Pseudomonadota</taxon>
        <taxon>Alphaproteobacteria</taxon>
        <taxon>Rhodobacterales</taxon>
        <taxon>Rhodobacter group</taxon>
        <taxon>Paenirhodobacter</taxon>
    </lineage>
</organism>
<evidence type="ECO:0000313" key="3">
    <source>
        <dbReference type="EMBL" id="RWR30322.1"/>
    </source>
</evidence>
<evidence type="ECO:0000313" key="2">
    <source>
        <dbReference type="EMBL" id="RWR23677.1"/>
    </source>
</evidence>
<evidence type="ECO:0000313" key="1">
    <source>
        <dbReference type="EMBL" id="RWR08874.1"/>
    </source>
</evidence>
<accession>A0A443KHR1</accession>
<keyword evidence="8" id="KW-1185">Reference proteome</keyword>
<evidence type="ECO:0000313" key="8">
    <source>
        <dbReference type="Proteomes" id="UP000285710"/>
    </source>
</evidence>
<dbReference type="Proteomes" id="UP000284451">
    <property type="component" value="Unassembled WGS sequence"/>
</dbReference>
<name>A0A443KHR1_9RHOB</name>